<dbReference type="Gene3D" id="3.40.50.300">
    <property type="entry name" value="P-loop containing nucleotide triphosphate hydrolases"/>
    <property type="match status" value="1"/>
</dbReference>
<name>A0A7S7AXE7_9SPIR</name>
<dbReference type="InterPro" id="IPR036640">
    <property type="entry name" value="ABC1_TM_sf"/>
</dbReference>
<gene>
    <name evidence="10" type="ORF">IFE08_01220</name>
</gene>
<dbReference type="InterPro" id="IPR003593">
    <property type="entry name" value="AAA+_ATPase"/>
</dbReference>
<protein>
    <submittedName>
        <fullName evidence="10">ABC transporter ATP-binding protein</fullName>
    </submittedName>
</protein>
<dbReference type="EMBL" id="CP061839">
    <property type="protein sequence ID" value="QOW61066.1"/>
    <property type="molecule type" value="Genomic_DNA"/>
</dbReference>
<dbReference type="InterPro" id="IPR017871">
    <property type="entry name" value="ABC_transporter-like_CS"/>
</dbReference>
<keyword evidence="3" id="KW-0547">Nucleotide-binding</keyword>
<dbReference type="Pfam" id="PF00664">
    <property type="entry name" value="ABC_membrane"/>
    <property type="match status" value="1"/>
</dbReference>
<evidence type="ECO:0000313" key="10">
    <source>
        <dbReference type="EMBL" id="QOW61066.1"/>
    </source>
</evidence>
<dbReference type="SMART" id="SM00382">
    <property type="entry name" value="AAA"/>
    <property type="match status" value="1"/>
</dbReference>
<feature type="domain" description="ABC transporter" evidence="8">
    <location>
        <begin position="322"/>
        <end position="529"/>
    </location>
</feature>
<evidence type="ECO:0000256" key="4">
    <source>
        <dbReference type="ARBA" id="ARBA00022840"/>
    </source>
</evidence>
<comment type="subcellular location">
    <subcellularLocation>
        <location evidence="1">Cell membrane</location>
        <topology evidence="1">Multi-pass membrane protein</topology>
    </subcellularLocation>
</comment>
<feature type="transmembrane region" description="Helical" evidence="7">
    <location>
        <begin position="149"/>
        <end position="169"/>
    </location>
</feature>
<dbReference type="InterPro" id="IPR039421">
    <property type="entry name" value="Type_1_exporter"/>
</dbReference>
<dbReference type="PROSITE" id="PS50893">
    <property type="entry name" value="ABC_TRANSPORTER_2"/>
    <property type="match status" value="1"/>
</dbReference>
<reference evidence="10 11" key="1">
    <citation type="submission" date="2020-09" db="EMBL/GenBank/DDBJ databases">
        <title>Characterization of Treponema spp. from bovine digital dermatitis in Korea.</title>
        <authorList>
            <person name="Espiritu H.M."/>
            <person name="Cho Y.I."/>
            <person name="Mamuad L."/>
        </authorList>
    </citation>
    <scope>NUCLEOTIDE SEQUENCE [LARGE SCALE GENOMIC DNA]</scope>
    <source>
        <strain evidence="10 11">KS1</strain>
    </source>
</reference>
<accession>A0A7S7AXE7</accession>
<dbReference type="SUPFAM" id="SSF90123">
    <property type="entry name" value="ABC transporter transmembrane region"/>
    <property type="match status" value="1"/>
</dbReference>
<feature type="transmembrane region" description="Helical" evidence="7">
    <location>
        <begin position="47"/>
        <end position="68"/>
    </location>
</feature>
<dbReference type="GO" id="GO:0015421">
    <property type="term" value="F:ABC-type oligopeptide transporter activity"/>
    <property type="evidence" value="ECO:0007669"/>
    <property type="project" value="TreeGrafter"/>
</dbReference>
<dbReference type="CDD" id="cd03228">
    <property type="entry name" value="ABCC_MRP_Like"/>
    <property type="match status" value="1"/>
</dbReference>
<keyword evidence="4 10" id="KW-0067">ATP-binding</keyword>
<evidence type="ECO:0000256" key="7">
    <source>
        <dbReference type="SAM" id="Phobius"/>
    </source>
</evidence>
<evidence type="ECO:0000259" key="8">
    <source>
        <dbReference type="PROSITE" id="PS50893"/>
    </source>
</evidence>
<dbReference type="GO" id="GO:0005886">
    <property type="term" value="C:plasma membrane"/>
    <property type="evidence" value="ECO:0007669"/>
    <property type="project" value="UniProtKB-SubCell"/>
</dbReference>
<evidence type="ECO:0000313" key="11">
    <source>
        <dbReference type="Proteomes" id="UP000593915"/>
    </source>
</evidence>
<keyword evidence="5 7" id="KW-1133">Transmembrane helix</keyword>
<feature type="transmembrane region" description="Helical" evidence="7">
    <location>
        <begin position="12"/>
        <end position="32"/>
    </location>
</feature>
<dbReference type="PROSITE" id="PS50929">
    <property type="entry name" value="ABC_TM1F"/>
    <property type="match status" value="1"/>
</dbReference>
<dbReference type="InterPro" id="IPR011527">
    <property type="entry name" value="ABC1_TM_dom"/>
</dbReference>
<dbReference type="GO" id="GO:0005524">
    <property type="term" value="F:ATP binding"/>
    <property type="evidence" value="ECO:0007669"/>
    <property type="project" value="UniProtKB-KW"/>
</dbReference>
<dbReference type="InterPro" id="IPR027417">
    <property type="entry name" value="P-loop_NTPase"/>
</dbReference>
<dbReference type="InterPro" id="IPR003439">
    <property type="entry name" value="ABC_transporter-like_ATP-bd"/>
</dbReference>
<keyword evidence="2 7" id="KW-0812">Transmembrane</keyword>
<organism evidence="10 11">
    <name type="scientific">Treponema pedis</name>
    <dbReference type="NCBI Taxonomy" id="409322"/>
    <lineage>
        <taxon>Bacteria</taxon>
        <taxon>Pseudomonadati</taxon>
        <taxon>Spirochaetota</taxon>
        <taxon>Spirochaetia</taxon>
        <taxon>Spirochaetales</taxon>
        <taxon>Treponemataceae</taxon>
        <taxon>Treponema</taxon>
    </lineage>
</organism>
<feature type="transmembrane region" description="Helical" evidence="7">
    <location>
        <begin position="124"/>
        <end position="143"/>
    </location>
</feature>
<dbReference type="Gene3D" id="1.20.1560.10">
    <property type="entry name" value="ABC transporter type 1, transmembrane domain"/>
    <property type="match status" value="1"/>
</dbReference>
<proteinExistence type="predicted"/>
<keyword evidence="6 7" id="KW-0472">Membrane</keyword>
<dbReference type="PANTHER" id="PTHR43394">
    <property type="entry name" value="ATP-DEPENDENT PERMEASE MDL1, MITOCHONDRIAL"/>
    <property type="match status" value="1"/>
</dbReference>
<evidence type="ECO:0000256" key="3">
    <source>
        <dbReference type="ARBA" id="ARBA00022741"/>
    </source>
</evidence>
<dbReference type="PROSITE" id="PS00211">
    <property type="entry name" value="ABC_TRANSPORTER_1"/>
    <property type="match status" value="1"/>
</dbReference>
<dbReference type="Pfam" id="PF00005">
    <property type="entry name" value="ABC_tran"/>
    <property type="match status" value="1"/>
</dbReference>
<dbReference type="GO" id="GO:0016887">
    <property type="term" value="F:ATP hydrolysis activity"/>
    <property type="evidence" value="ECO:0007669"/>
    <property type="project" value="InterPro"/>
</dbReference>
<evidence type="ECO:0000256" key="1">
    <source>
        <dbReference type="ARBA" id="ARBA00004651"/>
    </source>
</evidence>
<dbReference type="RefSeq" id="WP_194076516.1">
    <property type="nucleotide sequence ID" value="NZ_CP061839.1"/>
</dbReference>
<dbReference type="PANTHER" id="PTHR43394:SF1">
    <property type="entry name" value="ATP-BINDING CASSETTE SUB-FAMILY B MEMBER 10, MITOCHONDRIAL"/>
    <property type="match status" value="1"/>
</dbReference>
<sequence>MKKYLKQYLPETIFVWFLGCISSGFSIIGKYYAKDVLDSVATFDLNLFFRAIAVVCGIYAVGFLVNYIHEVIRTKTVQKTLLGIRCDLAQKISSSTYTGFHKKHTGEYSSWFEADMGLVEQNGLVPVFQIVTSISAFIISFISLISIHWIIAVLAVAEGVILLFLPKLFEKGIAAGTKKVMQTIGTFTIRIQDLLLGFDTLFSFNKRKLIPEEIHTAGTERAKDMVKLIKKHIVSAIVIAAVGILFYLSIIGVTGYLAIKGLVTIGTILATAQIADVLSKSLSEFSGYIIKIKSVKPVFEKFESLEQENEKQLSLPSFKKDFYIQNLNFSYDNEGKKILSNLNMNFELGKKYGIIGESGSGKTTMFKLLNGMLNEYTGGIYYDGEELSNLDKKTLREQVAYIDQNVYIFNRTIRENICLGSNFSNEELEKAIKDAALEPVIKECENGLDTIVEQNGQNFSGGQRQRIALARALIHGRKILLIDEGTSALDEKNASEIEEKLLNNKDLTVIMVSHHFSEAAKSKLDAIYKI</sequence>
<dbReference type="AlphaFoldDB" id="A0A7S7AXE7"/>
<evidence type="ECO:0000256" key="6">
    <source>
        <dbReference type="ARBA" id="ARBA00023136"/>
    </source>
</evidence>
<evidence type="ECO:0000256" key="2">
    <source>
        <dbReference type="ARBA" id="ARBA00022692"/>
    </source>
</evidence>
<feature type="domain" description="ABC transmembrane type-1" evidence="9">
    <location>
        <begin position="17"/>
        <end position="294"/>
    </location>
</feature>
<evidence type="ECO:0000256" key="5">
    <source>
        <dbReference type="ARBA" id="ARBA00022989"/>
    </source>
</evidence>
<feature type="transmembrane region" description="Helical" evidence="7">
    <location>
        <begin position="233"/>
        <end position="259"/>
    </location>
</feature>
<dbReference type="Proteomes" id="UP000593915">
    <property type="component" value="Chromosome"/>
</dbReference>
<dbReference type="SUPFAM" id="SSF52540">
    <property type="entry name" value="P-loop containing nucleoside triphosphate hydrolases"/>
    <property type="match status" value="1"/>
</dbReference>
<evidence type="ECO:0000259" key="9">
    <source>
        <dbReference type="PROSITE" id="PS50929"/>
    </source>
</evidence>